<protein>
    <submittedName>
        <fullName evidence="3">Uncharacterized protein</fullName>
    </submittedName>
</protein>
<evidence type="ECO:0000256" key="1">
    <source>
        <dbReference type="SAM" id="Coils"/>
    </source>
</evidence>
<dbReference type="OrthoDB" id="6903821at2"/>
<feature type="transmembrane region" description="Helical" evidence="2">
    <location>
        <begin position="35"/>
        <end position="57"/>
    </location>
</feature>
<evidence type="ECO:0000256" key="2">
    <source>
        <dbReference type="SAM" id="Phobius"/>
    </source>
</evidence>
<keyword evidence="1" id="KW-0175">Coiled coil</keyword>
<organism evidence="3 4">
    <name type="scientific">Phytopseudomonas dryadis</name>
    <dbReference type="NCBI Taxonomy" id="2487520"/>
    <lineage>
        <taxon>Bacteria</taxon>
        <taxon>Pseudomonadati</taxon>
        <taxon>Pseudomonadota</taxon>
        <taxon>Gammaproteobacteria</taxon>
        <taxon>Pseudomonadales</taxon>
        <taxon>Pseudomonadaceae</taxon>
        <taxon>Phytopseudomonas</taxon>
    </lineage>
</organism>
<feature type="coiled-coil region" evidence="1">
    <location>
        <begin position="72"/>
        <end position="99"/>
    </location>
</feature>
<gene>
    <name evidence="3" type="ORF">DNK44_20685</name>
</gene>
<dbReference type="AlphaFoldDB" id="A0A4Q9QXB1"/>
<keyword evidence="2" id="KW-0812">Transmembrane</keyword>
<name>A0A4Q9QXB1_9GAMM</name>
<evidence type="ECO:0000313" key="3">
    <source>
        <dbReference type="EMBL" id="TBU87355.1"/>
    </source>
</evidence>
<proteinExistence type="predicted"/>
<accession>A0A4Q9QXB1</accession>
<keyword evidence="2" id="KW-0472">Membrane</keyword>
<keyword evidence="2" id="KW-1133">Transmembrane helix</keyword>
<evidence type="ECO:0000313" key="4">
    <source>
        <dbReference type="Proteomes" id="UP000293172"/>
    </source>
</evidence>
<comment type="caution">
    <text evidence="3">The sequence shown here is derived from an EMBL/GenBank/DDBJ whole genome shotgun (WGS) entry which is preliminary data.</text>
</comment>
<dbReference type="RefSeq" id="WP_131198931.1">
    <property type="nucleotide sequence ID" value="NZ_QJUL01000039.1"/>
</dbReference>
<dbReference type="Proteomes" id="UP000293172">
    <property type="component" value="Unassembled WGS sequence"/>
</dbReference>
<dbReference type="EMBL" id="QJUL01000039">
    <property type="protein sequence ID" value="TBU87355.1"/>
    <property type="molecule type" value="Genomic_DNA"/>
</dbReference>
<reference evidence="3 4" key="1">
    <citation type="submission" date="2018-06" db="EMBL/GenBank/DDBJ databases">
        <title>Three novel Pseudomonas species isolated from symptomatic oak.</title>
        <authorList>
            <person name="Bueno-Gonzalez V."/>
            <person name="Brady C."/>
        </authorList>
    </citation>
    <scope>NUCLEOTIDE SEQUENCE [LARGE SCALE GENOMIC DNA]</scope>
    <source>
        <strain evidence="3 4">P6B</strain>
    </source>
</reference>
<sequence>MSNELPTDTPTADTPPLSDDERLAQLEKDRRLDRLLMFVLALLLFMVLASWATSGLIKLFSAEPPAIDPSAFAALQQQAAELDRQVATLQQELARQDALLKAPAPPTPAVPASGTPAAAPPAQDIAALTLMSRTLLGQEQSFQHSLQTLKTGMRDLADMIPGSRSWLDDYNEELDKAVDASVQRAKAVQQWAAKLPRQ</sequence>